<protein>
    <recommendedName>
        <fullName evidence="4">Secretion system C-terminal sorting domain-containing protein</fullName>
    </recommendedName>
</protein>
<dbReference type="RefSeq" id="WP_015029591.1">
    <property type="nucleotide sequence ID" value="NC_018748.1"/>
</dbReference>
<accession>A0ABM5N384</accession>
<feature type="chain" id="PRO_5046612270" description="Secretion system C-terminal sorting domain-containing protein" evidence="1">
    <location>
        <begin position="24"/>
        <end position="138"/>
    </location>
</feature>
<evidence type="ECO:0000256" key="1">
    <source>
        <dbReference type="SAM" id="SignalP"/>
    </source>
</evidence>
<sequence length="138" mass="15133">MKTLQSTFAIALLATSVIFNANAEEKKTEKNEAAASTTNSIANYKMSNLKVGLYEAGHVNSLKLNLTLTKDAGKTATVKLMDEKGNVLVEERISKNETAYSFRFDFSETPVGTYYVEVINGNHIVTKEVLKGKGTLSY</sequence>
<dbReference type="EMBL" id="CP002961">
    <property type="protein sequence ID" value="AFK03895.1"/>
    <property type="molecule type" value="Genomic_DNA"/>
</dbReference>
<evidence type="ECO:0008006" key="4">
    <source>
        <dbReference type="Google" id="ProtNLM"/>
    </source>
</evidence>
<gene>
    <name evidence="2" type="ordered locus">Emtol_2760</name>
</gene>
<name>A0ABM5N384_EMTOG</name>
<keyword evidence="3" id="KW-1185">Reference proteome</keyword>
<feature type="signal peptide" evidence="1">
    <location>
        <begin position="1"/>
        <end position="23"/>
    </location>
</feature>
<evidence type="ECO:0000313" key="2">
    <source>
        <dbReference type="EMBL" id="AFK03895.1"/>
    </source>
</evidence>
<organism evidence="2 3">
    <name type="scientific">Emticicia oligotrophica (strain DSM 17448 / CIP 109782 / MTCC 6937 / GPTSA100-15)</name>
    <dbReference type="NCBI Taxonomy" id="929562"/>
    <lineage>
        <taxon>Bacteria</taxon>
        <taxon>Pseudomonadati</taxon>
        <taxon>Bacteroidota</taxon>
        <taxon>Cytophagia</taxon>
        <taxon>Cytophagales</taxon>
        <taxon>Leadbetterellaceae</taxon>
        <taxon>Emticicia</taxon>
    </lineage>
</organism>
<reference evidence="2 3" key="1">
    <citation type="submission" date="2011-07" db="EMBL/GenBank/DDBJ databases">
        <title>The complete genome of chromosome of Emticicia oligotrophica DSM 17448.</title>
        <authorList>
            <consortium name="US DOE Joint Genome Institute (JGI-PGF)"/>
            <person name="Lucas S."/>
            <person name="Han J."/>
            <person name="Lapidus A."/>
            <person name="Bruce D."/>
            <person name="Goodwin L."/>
            <person name="Pitluck S."/>
            <person name="Peters L."/>
            <person name="Kyrpides N."/>
            <person name="Mavromatis K."/>
            <person name="Ivanova N."/>
            <person name="Ovchinnikova G."/>
            <person name="Teshima H."/>
            <person name="Detter J.C."/>
            <person name="Tapia R."/>
            <person name="Han C."/>
            <person name="Land M."/>
            <person name="Hauser L."/>
            <person name="Markowitz V."/>
            <person name="Cheng J.-F."/>
            <person name="Hugenholtz P."/>
            <person name="Woyke T."/>
            <person name="Wu D."/>
            <person name="Tindall B."/>
            <person name="Pomrenke H."/>
            <person name="Brambilla E."/>
            <person name="Klenk H.-P."/>
            <person name="Eisen J.A."/>
        </authorList>
    </citation>
    <scope>NUCLEOTIDE SEQUENCE [LARGE SCALE GENOMIC DNA]</scope>
    <source>
        <strain evidence="2 3">DSM 17448</strain>
    </source>
</reference>
<dbReference type="InterPro" id="IPR026444">
    <property type="entry name" value="Secre_tail"/>
</dbReference>
<dbReference type="NCBIfam" id="TIGR04183">
    <property type="entry name" value="Por_Secre_tail"/>
    <property type="match status" value="1"/>
</dbReference>
<proteinExistence type="predicted"/>
<evidence type="ECO:0000313" key="3">
    <source>
        <dbReference type="Proteomes" id="UP000002875"/>
    </source>
</evidence>
<dbReference type="Proteomes" id="UP000002875">
    <property type="component" value="Chromosome"/>
</dbReference>
<keyword evidence="1" id="KW-0732">Signal</keyword>